<organism evidence="1">
    <name type="scientific">bioreactor metagenome</name>
    <dbReference type="NCBI Taxonomy" id="1076179"/>
    <lineage>
        <taxon>unclassified sequences</taxon>
        <taxon>metagenomes</taxon>
        <taxon>ecological metagenomes</taxon>
    </lineage>
</organism>
<accession>A0A645IN65</accession>
<dbReference type="EMBL" id="VSSQ01119146">
    <property type="protein sequence ID" value="MPN52751.1"/>
    <property type="molecule type" value="Genomic_DNA"/>
</dbReference>
<sequence length="68" mass="7683">MHQSGLTAEHRGGAVLFSEAKLILVCEKLYVGQLEKDAFLDEKLITANYPKADFHTFYIGEIKKILTK</sequence>
<gene>
    <name evidence="1" type="ORF">SDC9_200413</name>
</gene>
<reference evidence="1" key="1">
    <citation type="submission" date="2019-08" db="EMBL/GenBank/DDBJ databases">
        <authorList>
            <person name="Kucharzyk K."/>
            <person name="Murdoch R.W."/>
            <person name="Higgins S."/>
            <person name="Loffler F."/>
        </authorList>
    </citation>
    <scope>NUCLEOTIDE SEQUENCE</scope>
</reference>
<evidence type="ECO:0008006" key="2">
    <source>
        <dbReference type="Google" id="ProtNLM"/>
    </source>
</evidence>
<name>A0A645IN65_9ZZZZ</name>
<comment type="caution">
    <text evidence="1">The sequence shown here is derived from an EMBL/GenBank/DDBJ whole genome shotgun (WGS) entry which is preliminary data.</text>
</comment>
<evidence type="ECO:0000313" key="1">
    <source>
        <dbReference type="EMBL" id="MPN52751.1"/>
    </source>
</evidence>
<proteinExistence type="predicted"/>
<protein>
    <recommendedName>
        <fullName evidence="2">Flavin reductase like domain-containing protein</fullName>
    </recommendedName>
</protein>
<dbReference type="AlphaFoldDB" id="A0A645IN65"/>